<evidence type="ECO:0000256" key="1">
    <source>
        <dbReference type="ARBA" id="ARBA00010641"/>
    </source>
</evidence>
<dbReference type="SUPFAM" id="SSF88946">
    <property type="entry name" value="Sigma2 domain of RNA polymerase sigma factors"/>
    <property type="match status" value="1"/>
</dbReference>
<dbReference type="GO" id="GO:0006352">
    <property type="term" value="P:DNA-templated transcription initiation"/>
    <property type="evidence" value="ECO:0007669"/>
    <property type="project" value="InterPro"/>
</dbReference>
<dbReference type="GO" id="GO:0005975">
    <property type="term" value="P:carbohydrate metabolic process"/>
    <property type="evidence" value="ECO:0007669"/>
    <property type="project" value="UniProtKB-ARBA"/>
</dbReference>
<dbReference type="KEGG" id="ido:I598_2849"/>
<evidence type="ECO:0000259" key="8">
    <source>
        <dbReference type="Pfam" id="PF13490"/>
    </source>
</evidence>
<dbReference type="EMBL" id="CP014209">
    <property type="protein sequence ID" value="ANC32368.1"/>
    <property type="molecule type" value="Genomic_DNA"/>
</dbReference>
<dbReference type="Gene3D" id="2.60.40.10">
    <property type="entry name" value="Immunoglobulins"/>
    <property type="match status" value="1"/>
</dbReference>
<feature type="domain" description="Putative zinc-finger" evidence="8">
    <location>
        <begin position="180"/>
        <end position="214"/>
    </location>
</feature>
<reference evidence="9 10" key="1">
    <citation type="submission" date="2016-01" db="EMBL/GenBank/DDBJ databases">
        <title>Complete genome sequence of a soil Actinobacterium, Isoptericola dokdonensis DS-3.</title>
        <authorList>
            <person name="Kwon S.-K."/>
            <person name="Kim J.F."/>
        </authorList>
    </citation>
    <scope>NUCLEOTIDE SEQUENCE [LARGE SCALE GENOMIC DNA]</scope>
    <source>
        <strain evidence="9 10">DS-3</strain>
    </source>
</reference>
<evidence type="ECO:0000256" key="6">
    <source>
        <dbReference type="SAM" id="MobiDB-lite"/>
    </source>
</evidence>
<keyword evidence="2" id="KW-0805">Transcription regulation</keyword>
<dbReference type="Gene3D" id="1.10.1740.10">
    <property type="match status" value="1"/>
</dbReference>
<dbReference type="InterPro" id="IPR013783">
    <property type="entry name" value="Ig-like_fold"/>
</dbReference>
<dbReference type="PANTHER" id="PTHR43133">
    <property type="entry name" value="RNA POLYMERASE ECF-TYPE SIGMA FACTO"/>
    <property type="match status" value="1"/>
</dbReference>
<dbReference type="InterPro" id="IPR007627">
    <property type="entry name" value="RNA_pol_sigma70_r2"/>
</dbReference>
<organism evidence="9 10">
    <name type="scientific">Isoptericola dokdonensis DS-3</name>
    <dbReference type="NCBI Taxonomy" id="1300344"/>
    <lineage>
        <taxon>Bacteria</taxon>
        <taxon>Bacillati</taxon>
        <taxon>Actinomycetota</taxon>
        <taxon>Actinomycetes</taxon>
        <taxon>Micrococcales</taxon>
        <taxon>Promicromonosporaceae</taxon>
        <taxon>Isoptericola</taxon>
    </lineage>
</organism>
<dbReference type="InterPro" id="IPR041916">
    <property type="entry name" value="Anti_sigma_zinc_sf"/>
</dbReference>
<keyword evidence="10" id="KW-1185">Reference proteome</keyword>
<evidence type="ECO:0000313" key="10">
    <source>
        <dbReference type="Proteomes" id="UP000076794"/>
    </source>
</evidence>
<dbReference type="InterPro" id="IPR013324">
    <property type="entry name" value="RNA_pol_sigma_r3/r4-like"/>
</dbReference>
<evidence type="ECO:0000256" key="2">
    <source>
        <dbReference type="ARBA" id="ARBA00023015"/>
    </source>
</evidence>
<evidence type="ECO:0000259" key="7">
    <source>
        <dbReference type="Pfam" id="PF04542"/>
    </source>
</evidence>
<evidence type="ECO:0000256" key="5">
    <source>
        <dbReference type="ARBA" id="ARBA00023163"/>
    </source>
</evidence>
<dbReference type="InterPro" id="IPR027383">
    <property type="entry name" value="Znf_put"/>
</dbReference>
<dbReference type="Pfam" id="PF13490">
    <property type="entry name" value="zf-HC2"/>
    <property type="match status" value="1"/>
</dbReference>
<dbReference type="PATRIC" id="fig|1300344.3.peg.2867"/>
<feature type="region of interest" description="Disordered" evidence="6">
    <location>
        <begin position="420"/>
        <end position="448"/>
    </location>
</feature>
<dbReference type="GO" id="GO:0016987">
    <property type="term" value="F:sigma factor activity"/>
    <property type="evidence" value="ECO:0007669"/>
    <property type="project" value="UniProtKB-KW"/>
</dbReference>
<keyword evidence="4" id="KW-0238">DNA-binding</keyword>
<name>A0A161I931_9MICO</name>
<evidence type="ECO:0000256" key="3">
    <source>
        <dbReference type="ARBA" id="ARBA00023082"/>
    </source>
</evidence>
<keyword evidence="3" id="KW-0731">Sigma factor</keyword>
<proteinExistence type="inferred from homology"/>
<dbReference type="Gene3D" id="1.10.10.10">
    <property type="entry name" value="Winged helix-like DNA-binding domain superfamily/Winged helix DNA-binding domain"/>
    <property type="match status" value="1"/>
</dbReference>
<dbReference type="GO" id="GO:0003677">
    <property type="term" value="F:DNA binding"/>
    <property type="evidence" value="ECO:0007669"/>
    <property type="project" value="UniProtKB-KW"/>
</dbReference>
<sequence length="1308" mass="131336">MRGGSLDAYGALYERHASAARILARQYVRSQADADDVVADAFQRVLGVLRQGSGPDTHFRAYLFTVVRRLAADLAAGAHRTRPTADDGTFELALGPSGSSEDPALAGFESSVVARAYERLPERWQAVLWYTEVERLSPADVAPILGLTPNGVSALAYRAREGLRVGYLQEHLTAVPADSCRVVNPMLGGYVRGSLSQREVAKVDGHLGGCDDCRMLVLELGDVAHGMRVVIAPLVLGVAGLALMGALPLGAVTGAGLAGVAAAGAGGTGAGVAGAGASVGSGVASGGAGLATGSAATAGAGAGAAGTGAAGAAGAAGAGAGAGAGAAGAGVAGAAGSAAASGTAAATAATTAATAATASTATSVATTAVVATGTAGMSAVTVAASTGAVAAATVGVVSVLGAMSGGEPAPLPELPPVAVASPWPSPEAEELPEVVASPAPEPSADPTNPVNVPPLVDADAVDHVVVPPPADVTVALVDPGDVIEPRVTDHVALQVGNAGGSTATDAQLRVTLPAGMALGVSSSPAGASTGPQVPIDTTSLPCTATVEPQVVQCRVGTLDPGETRTVTVPVVASSGGTYGLGASVWADGLEERTTALPETQVAYFGPELTADAGQVAAVDNPGRADVTFTVRNSGDLTAAAGWVTRVKVPASLAPHSVAGGLTCEGAGDAADGYRSWRCTGPELDAGASLAGVATVVADGATSAGYYTLQVVPELPGDGPVVRDAATFPVARAWAGAVAGAGAMEASCRAGGGIGVADAVVTGKYTNLTSRTLTVALDAAGSSSASSRTLAPGESANLVVPDGLRVPAGTGTWRLSTTVAGGTYSRTVDTSGFGDAECYDPPWNVDPTARVVNDGGTVRIEGTLVNRDDDPMQVTMNAAGTSSGATQLGAGETLTLSVATDKRSVDAGSVTFDVVRWRTDRDGDQPTRGVRPASTPTAAYRAATIAPAAGDAQGADECAYDPASETSTRTFTVLLDNSASTLPVDFEVRVGDRTERVRLADGVTKTVRLSVPWGTASGRVLADGREIRTLDVSFASCATPLTWPDDVTVTAAAQCEAGSVLVVVDVANGGVRAWDASVERRGATAASGKLAASGAQRFVIDTDRWYARGGEVTVRLARTVEGSEQVVSRTATHRGARCPVVAPAARLADVETRLDRYGDWATSWREPQVVLDNSGSNIPVTFTVTGPAGFERAVKVAAGGSETVAAPRVDGRHGATYTVTTRRWSTTLDTGTFTAAEAGWCAEGIAWGMQYTAGDVRSWKGVAYRYAGWDGSAPEGAPTDGPGAAWWKDGSRWNGQWRQWEKIGLCEYR</sequence>
<dbReference type="InterPro" id="IPR014284">
    <property type="entry name" value="RNA_pol_sigma-70_dom"/>
</dbReference>
<dbReference type="InterPro" id="IPR013325">
    <property type="entry name" value="RNA_pol_sigma_r2"/>
</dbReference>
<dbReference type="SUPFAM" id="SSF88659">
    <property type="entry name" value="Sigma3 and sigma4 domains of RNA polymerase sigma factors"/>
    <property type="match status" value="1"/>
</dbReference>
<feature type="domain" description="RNA polymerase sigma-70 region 2" evidence="7">
    <location>
        <begin position="12"/>
        <end position="76"/>
    </location>
</feature>
<dbReference type="InterPro" id="IPR036388">
    <property type="entry name" value="WH-like_DNA-bd_sf"/>
</dbReference>
<dbReference type="Gene3D" id="1.10.10.1320">
    <property type="entry name" value="Anti-sigma factor, zinc-finger domain"/>
    <property type="match status" value="1"/>
</dbReference>
<accession>A0A161I931</accession>
<evidence type="ECO:0000313" key="9">
    <source>
        <dbReference type="EMBL" id="ANC32368.1"/>
    </source>
</evidence>
<dbReference type="InterPro" id="IPR039425">
    <property type="entry name" value="RNA_pol_sigma-70-like"/>
</dbReference>
<dbReference type="NCBIfam" id="TIGR02937">
    <property type="entry name" value="sigma70-ECF"/>
    <property type="match status" value="1"/>
</dbReference>
<keyword evidence="5" id="KW-0804">Transcription</keyword>
<gene>
    <name evidence="9" type="primary">sigV</name>
    <name evidence="9" type="ORF">I598_2849</name>
</gene>
<dbReference type="STRING" id="1300344.I598_2849"/>
<evidence type="ECO:0000256" key="4">
    <source>
        <dbReference type="ARBA" id="ARBA00023125"/>
    </source>
</evidence>
<dbReference type="Pfam" id="PF04542">
    <property type="entry name" value="Sigma70_r2"/>
    <property type="match status" value="1"/>
</dbReference>
<dbReference type="PANTHER" id="PTHR43133:SF8">
    <property type="entry name" value="RNA POLYMERASE SIGMA FACTOR HI_1459-RELATED"/>
    <property type="match status" value="1"/>
</dbReference>
<protein>
    <submittedName>
        <fullName evidence="9">RNA polymerase sigma factor SigV</fullName>
    </submittedName>
</protein>
<dbReference type="Proteomes" id="UP000076794">
    <property type="component" value="Chromosome"/>
</dbReference>
<comment type="similarity">
    <text evidence="1">Belongs to the sigma-70 factor family. ECF subfamily.</text>
</comment>